<organism evidence="1">
    <name type="scientific">Myoviridae sp. ctSBU9</name>
    <dbReference type="NCBI Taxonomy" id="2825107"/>
    <lineage>
        <taxon>Viruses</taxon>
        <taxon>Duplodnaviria</taxon>
        <taxon>Heunggongvirae</taxon>
        <taxon>Uroviricota</taxon>
        <taxon>Caudoviricetes</taxon>
    </lineage>
</organism>
<accession>A0A8S5Q6I1</accession>
<proteinExistence type="predicted"/>
<sequence length="115" mass="12922">MDIDEIIKAAMEPLVPVCVIDVYGGKAEEFVVYTYTETPLDVGDDVPHAIRYTVHLHWVFPWRPGITATPEVKDKKKKINRALVKAGLTYPTVTSAGNDQWAELVFETEYLDGNV</sequence>
<reference evidence="1" key="1">
    <citation type="journal article" date="2021" name="Proc. Natl. Acad. Sci. U.S.A.">
        <title>A Catalog of Tens of Thousands of Viruses from Human Metagenomes Reveals Hidden Associations with Chronic Diseases.</title>
        <authorList>
            <person name="Tisza M.J."/>
            <person name="Buck C.B."/>
        </authorList>
    </citation>
    <scope>NUCLEOTIDE SEQUENCE</scope>
    <source>
        <strain evidence="1">CtSBU9</strain>
    </source>
</reference>
<protein>
    <submittedName>
        <fullName evidence="1">Uncharacterized protein</fullName>
    </submittedName>
</protein>
<evidence type="ECO:0000313" key="1">
    <source>
        <dbReference type="EMBL" id="DAE14309.1"/>
    </source>
</evidence>
<dbReference type="EMBL" id="BK015579">
    <property type="protein sequence ID" value="DAE14309.1"/>
    <property type="molecule type" value="Genomic_DNA"/>
</dbReference>
<name>A0A8S5Q6I1_9CAUD</name>